<gene>
    <name evidence="4" type="ORF">g.18413</name>
</gene>
<feature type="compositionally biased region" description="Polar residues" evidence="3">
    <location>
        <begin position="473"/>
        <end position="483"/>
    </location>
</feature>
<proteinExistence type="predicted"/>
<feature type="compositionally biased region" description="Polar residues" evidence="3">
    <location>
        <begin position="63"/>
        <end position="82"/>
    </location>
</feature>
<reference evidence="4" key="1">
    <citation type="submission" date="2015-11" db="EMBL/GenBank/DDBJ databases">
        <title>De novo transcriptome assembly of four potential Pierce s Disease insect vectors from Arizona vineyards.</title>
        <authorList>
            <person name="Tassone E.E."/>
        </authorList>
    </citation>
    <scope>NUCLEOTIDE SEQUENCE</scope>
</reference>
<dbReference type="InterPro" id="IPR018862">
    <property type="entry name" value="eIF4E-T"/>
</dbReference>
<dbReference type="Pfam" id="PF10477">
    <property type="entry name" value="EIF4E-T"/>
    <property type="match status" value="1"/>
</dbReference>
<feature type="compositionally biased region" description="Basic and acidic residues" evidence="3">
    <location>
        <begin position="266"/>
        <end position="277"/>
    </location>
</feature>
<feature type="non-terminal residue" evidence="4">
    <location>
        <position position="518"/>
    </location>
</feature>
<feature type="region of interest" description="Disordered" evidence="3">
    <location>
        <begin position="33"/>
        <end position="87"/>
    </location>
</feature>
<dbReference type="PANTHER" id="PTHR12269">
    <property type="entry name" value="EUKARYOTIC TRANSLATION INITIATION FACTOR 4E TRANSPORTER"/>
    <property type="match status" value="1"/>
</dbReference>
<feature type="compositionally biased region" description="Basic and acidic residues" evidence="3">
    <location>
        <begin position="139"/>
        <end position="172"/>
    </location>
</feature>
<evidence type="ECO:0000256" key="2">
    <source>
        <dbReference type="ARBA" id="ARBA00022490"/>
    </source>
</evidence>
<comment type="subcellular location">
    <subcellularLocation>
        <location evidence="1">Cytoplasm</location>
    </subcellularLocation>
</comment>
<feature type="region of interest" description="Disordered" evidence="3">
    <location>
        <begin position="139"/>
        <end position="223"/>
    </location>
</feature>
<feature type="region of interest" description="Disordered" evidence="3">
    <location>
        <begin position="425"/>
        <end position="518"/>
    </location>
</feature>
<feature type="compositionally biased region" description="Basic and acidic residues" evidence="3">
    <location>
        <begin position="312"/>
        <end position="328"/>
    </location>
</feature>
<dbReference type="GO" id="GO:0017148">
    <property type="term" value="P:negative regulation of translation"/>
    <property type="evidence" value="ECO:0007669"/>
    <property type="project" value="TreeGrafter"/>
</dbReference>
<keyword evidence="2" id="KW-0963">Cytoplasm</keyword>
<feature type="compositionally biased region" description="Polar residues" evidence="3">
    <location>
        <begin position="377"/>
        <end position="399"/>
    </location>
</feature>
<feature type="compositionally biased region" description="Basic and acidic residues" evidence="3">
    <location>
        <begin position="287"/>
        <end position="297"/>
    </location>
</feature>
<evidence type="ECO:0000256" key="3">
    <source>
        <dbReference type="SAM" id="MobiDB-lite"/>
    </source>
</evidence>
<dbReference type="AlphaFoldDB" id="A0A1B6IG89"/>
<evidence type="ECO:0000256" key="1">
    <source>
        <dbReference type="ARBA" id="ARBA00004496"/>
    </source>
</evidence>
<dbReference type="GO" id="GO:0005634">
    <property type="term" value="C:nucleus"/>
    <property type="evidence" value="ECO:0007669"/>
    <property type="project" value="TreeGrafter"/>
</dbReference>
<dbReference type="EMBL" id="GECU01021791">
    <property type="protein sequence ID" value="JAS85915.1"/>
    <property type="molecule type" value="Transcribed_RNA"/>
</dbReference>
<sequence length="518" mass="59116">MSESLKPSTDSAYRRAAKLKAARSAINNNYIELKKPIRTPNNRRRNKGKRMKSVSFTLDVEMTGQSGQETEGSHSSSHSQVTMKKPERQYSREELIELMTHPLSSVKHPCLDSPQNKSLVSGKSSVRWLEDRWDHRKRTDSLTDEDRSDNSLDPQKKRMNDPKAERLRKEQDVVLSPQRRSFNSGCFVNLPPQHVNSTNRRPESPLKGERESNHRDLPSRRIGSGRIMRDPVWDFRNVEKEDVSNQNINNHDFNFRQRDDRFERRTFERSHDKERQPQRNSRYNNSNERRKYEKNEPEEPEWFSGGPTSQHDTIELHGFDGPVEEKPSTSKKQTKSYKSNSKNSRKVAETLNKNEPPSGKRNISRKSSPEVAETKRSSSSPIADTQAESVSQDDTQGETTTEKSSSEPDCIFNFEDFLNFDSLPPLLSMANGCADERGSGSRFSQFFRRDSPSPPQNTQDSQHSSAHDEMFNSMINDITSANITIPPDGEAYFAPISPAAPSLKEDPNKGPSASLLEM</sequence>
<feature type="compositionally biased region" description="Basic and acidic residues" evidence="3">
    <location>
        <begin position="200"/>
        <end position="219"/>
    </location>
</feature>
<feature type="region of interest" description="Disordered" evidence="3">
    <location>
        <begin position="266"/>
        <end position="408"/>
    </location>
</feature>
<protein>
    <submittedName>
        <fullName evidence="4">Uncharacterized protein</fullName>
    </submittedName>
</protein>
<organism evidence="4">
    <name type="scientific">Homalodisca liturata</name>
    <dbReference type="NCBI Taxonomy" id="320908"/>
    <lineage>
        <taxon>Eukaryota</taxon>
        <taxon>Metazoa</taxon>
        <taxon>Ecdysozoa</taxon>
        <taxon>Arthropoda</taxon>
        <taxon>Hexapoda</taxon>
        <taxon>Insecta</taxon>
        <taxon>Pterygota</taxon>
        <taxon>Neoptera</taxon>
        <taxon>Paraneoptera</taxon>
        <taxon>Hemiptera</taxon>
        <taxon>Auchenorrhyncha</taxon>
        <taxon>Membracoidea</taxon>
        <taxon>Cicadellidae</taxon>
        <taxon>Cicadellinae</taxon>
        <taxon>Proconiini</taxon>
        <taxon>Homalodisca</taxon>
    </lineage>
</organism>
<accession>A0A1B6IG89</accession>
<dbReference type="PANTHER" id="PTHR12269:SF1">
    <property type="entry name" value="EUKARYOTIC TRANSLATION INITIATION FACTOR 4E TRANSPORTER"/>
    <property type="match status" value="1"/>
</dbReference>
<feature type="compositionally biased region" description="Basic residues" evidence="3">
    <location>
        <begin position="41"/>
        <end position="52"/>
    </location>
</feature>
<name>A0A1B6IG89_9HEMI</name>
<dbReference type="GO" id="GO:0003729">
    <property type="term" value="F:mRNA binding"/>
    <property type="evidence" value="ECO:0007669"/>
    <property type="project" value="TreeGrafter"/>
</dbReference>
<evidence type="ECO:0000313" key="4">
    <source>
        <dbReference type="EMBL" id="JAS85915.1"/>
    </source>
</evidence>
<dbReference type="GO" id="GO:0036464">
    <property type="term" value="C:cytoplasmic ribonucleoprotein granule"/>
    <property type="evidence" value="ECO:0007669"/>
    <property type="project" value="UniProtKB-ARBA"/>
</dbReference>